<dbReference type="PROSITE" id="PS00107">
    <property type="entry name" value="PROTEIN_KINASE_ATP"/>
    <property type="match status" value="1"/>
</dbReference>
<comment type="caution">
    <text evidence="8">The sequence shown here is derived from an EMBL/GenBank/DDBJ whole genome shotgun (WGS) entry which is preliminary data.</text>
</comment>
<organism evidence="8 9">
    <name type="scientific">Glomus cerebriforme</name>
    <dbReference type="NCBI Taxonomy" id="658196"/>
    <lineage>
        <taxon>Eukaryota</taxon>
        <taxon>Fungi</taxon>
        <taxon>Fungi incertae sedis</taxon>
        <taxon>Mucoromycota</taxon>
        <taxon>Glomeromycotina</taxon>
        <taxon>Glomeromycetes</taxon>
        <taxon>Glomerales</taxon>
        <taxon>Glomeraceae</taxon>
        <taxon>Glomus</taxon>
    </lineage>
</organism>
<dbReference type="InterPro" id="IPR000719">
    <property type="entry name" value="Prot_kinase_dom"/>
</dbReference>
<evidence type="ECO:0000256" key="2">
    <source>
        <dbReference type="ARBA" id="ARBA00022679"/>
    </source>
</evidence>
<name>A0A397SXC8_9GLOM</name>
<keyword evidence="9" id="KW-1185">Reference proteome</keyword>
<dbReference type="GO" id="GO:0007254">
    <property type="term" value="P:JNK cascade"/>
    <property type="evidence" value="ECO:0007669"/>
    <property type="project" value="TreeGrafter"/>
</dbReference>
<dbReference type="GO" id="GO:0004709">
    <property type="term" value="F:MAP kinase kinase kinase activity"/>
    <property type="evidence" value="ECO:0007669"/>
    <property type="project" value="TreeGrafter"/>
</dbReference>
<dbReference type="Proteomes" id="UP000265703">
    <property type="component" value="Unassembled WGS sequence"/>
</dbReference>
<feature type="binding site" evidence="6">
    <location>
        <position position="53"/>
    </location>
    <ligand>
        <name>ATP</name>
        <dbReference type="ChEBI" id="CHEBI:30616"/>
    </ligand>
</feature>
<accession>A0A397SXC8</accession>
<dbReference type="EMBL" id="QKYT01000168">
    <property type="protein sequence ID" value="RIA90860.1"/>
    <property type="molecule type" value="Genomic_DNA"/>
</dbReference>
<gene>
    <name evidence="8" type="ORF">C1645_768739</name>
</gene>
<protein>
    <recommendedName>
        <fullName evidence="7">Protein kinase domain-containing protein</fullName>
    </recommendedName>
</protein>
<dbReference type="OrthoDB" id="6718656at2759"/>
<evidence type="ECO:0000313" key="8">
    <source>
        <dbReference type="EMBL" id="RIA90860.1"/>
    </source>
</evidence>
<evidence type="ECO:0000259" key="7">
    <source>
        <dbReference type="PROSITE" id="PS50011"/>
    </source>
</evidence>
<feature type="domain" description="Protein kinase" evidence="7">
    <location>
        <begin position="26"/>
        <end position="93"/>
    </location>
</feature>
<reference evidence="8 9" key="1">
    <citation type="submission" date="2018-06" db="EMBL/GenBank/DDBJ databases">
        <title>Comparative genomics reveals the genomic features of Rhizophagus irregularis, R. cerebriforme, R. diaphanum and Gigaspora rosea, and their symbiotic lifestyle signature.</title>
        <authorList>
            <person name="Morin E."/>
            <person name="San Clemente H."/>
            <person name="Chen E.C.H."/>
            <person name="De La Providencia I."/>
            <person name="Hainaut M."/>
            <person name="Kuo A."/>
            <person name="Kohler A."/>
            <person name="Murat C."/>
            <person name="Tang N."/>
            <person name="Roy S."/>
            <person name="Loubradou J."/>
            <person name="Henrissat B."/>
            <person name="Grigoriev I.V."/>
            <person name="Corradi N."/>
            <person name="Roux C."/>
            <person name="Martin F.M."/>
        </authorList>
    </citation>
    <scope>NUCLEOTIDE SEQUENCE [LARGE SCALE GENOMIC DNA]</scope>
    <source>
        <strain evidence="8 9">DAOM 227022</strain>
    </source>
</reference>
<keyword evidence="5 6" id="KW-0067">ATP-binding</keyword>
<dbReference type="AlphaFoldDB" id="A0A397SXC8"/>
<dbReference type="InterPro" id="IPR017441">
    <property type="entry name" value="Protein_kinase_ATP_BS"/>
</dbReference>
<dbReference type="PANTHER" id="PTHR46716">
    <property type="entry name" value="MITOGEN-ACTIVATED PROTEIN KINASE KINASE KINASE 7"/>
    <property type="match status" value="1"/>
</dbReference>
<evidence type="ECO:0000256" key="6">
    <source>
        <dbReference type="PROSITE-ProRule" id="PRU10141"/>
    </source>
</evidence>
<dbReference type="PANTHER" id="PTHR46716:SF1">
    <property type="entry name" value="MITOGEN-ACTIVATED PROTEIN KINASE KINASE KINASE 7"/>
    <property type="match status" value="1"/>
</dbReference>
<dbReference type="Gene3D" id="3.30.200.20">
    <property type="entry name" value="Phosphorylase Kinase, domain 1"/>
    <property type="match status" value="1"/>
</dbReference>
<keyword evidence="4" id="KW-0418">Kinase</keyword>
<dbReference type="GO" id="GO:0006955">
    <property type="term" value="P:immune response"/>
    <property type="evidence" value="ECO:0007669"/>
    <property type="project" value="TreeGrafter"/>
</dbReference>
<dbReference type="GO" id="GO:0005524">
    <property type="term" value="F:ATP binding"/>
    <property type="evidence" value="ECO:0007669"/>
    <property type="project" value="UniProtKB-UniRule"/>
</dbReference>
<evidence type="ECO:0000256" key="3">
    <source>
        <dbReference type="ARBA" id="ARBA00022741"/>
    </source>
</evidence>
<sequence>MNLNEDWYQTAIEKYKINTIIYNELSERQTRIGRGGFGIIFKTKYKSEIIAIKEIPISAEDDEPSIKKFIKELKIHSRVKHERIITFHGISRS</sequence>
<proteinExistence type="predicted"/>
<keyword evidence="1" id="KW-0723">Serine/threonine-protein kinase</keyword>
<dbReference type="InterPro" id="IPR011009">
    <property type="entry name" value="Kinase-like_dom_sf"/>
</dbReference>
<evidence type="ECO:0000256" key="1">
    <source>
        <dbReference type="ARBA" id="ARBA00022527"/>
    </source>
</evidence>
<dbReference type="PROSITE" id="PS50011">
    <property type="entry name" value="PROTEIN_KINASE_DOM"/>
    <property type="match status" value="1"/>
</dbReference>
<evidence type="ECO:0000313" key="9">
    <source>
        <dbReference type="Proteomes" id="UP000265703"/>
    </source>
</evidence>
<evidence type="ECO:0000256" key="5">
    <source>
        <dbReference type="ARBA" id="ARBA00022840"/>
    </source>
</evidence>
<dbReference type="Pfam" id="PF00069">
    <property type="entry name" value="Pkinase"/>
    <property type="match status" value="1"/>
</dbReference>
<keyword evidence="2" id="KW-0808">Transferase</keyword>
<keyword evidence="3 6" id="KW-0547">Nucleotide-binding</keyword>
<dbReference type="SUPFAM" id="SSF56112">
    <property type="entry name" value="Protein kinase-like (PK-like)"/>
    <property type="match status" value="1"/>
</dbReference>
<evidence type="ECO:0000256" key="4">
    <source>
        <dbReference type="ARBA" id="ARBA00022777"/>
    </source>
</evidence>